<keyword evidence="2" id="KW-1185">Reference proteome</keyword>
<name>A0ABV9T3Z1_9BACT</name>
<dbReference type="Proteomes" id="UP001595818">
    <property type="component" value="Unassembled WGS sequence"/>
</dbReference>
<sequence>MKVKKEKEKEVLVFKTDTPLDTDLSYVSEGLESVDGIVNWNFDLEDRDRIFRAVVINVEPERIISKLQGVGIWAEELI</sequence>
<gene>
    <name evidence="1" type="ORF">ACFPFU_17315</name>
</gene>
<accession>A0ABV9T3Z1</accession>
<dbReference type="EMBL" id="JBHSJJ010000010">
    <property type="protein sequence ID" value="MFC4873465.1"/>
    <property type="molecule type" value="Genomic_DNA"/>
</dbReference>
<comment type="caution">
    <text evidence="1">The sequence shown here is derived from an EMBL/GenBank/DDBJ whole genome shotgun (WGS) entry which is preliminary data.</text>
</comment>
<evidence type="ECO:0000313" key="1">
    <source>
        <dbReference type="EMBL" id="MFC4873465.1"/>
    </source>
</evidence>
<dbReference type="RefSeq" id="WP_377066347.1">
    <property type="nucleotide sequence ID" value="NZ_JBHSJJ010000010.1"/>
</dbReference>
<organism evidence="1 2">
    <name type="scientific">Negadavirga shengliensis</name>
    <dbReference type="NCBI Taxonomy" id="1389218"/>
    <lineage>
        <taxon>Bacteria</taxon>
        <taxon>Pseudomonadati</taxon>
        <taxon>Bacteroidota</taxon>
        <taxon>Cytophagia</taxon>
        <taxon>Cytophagales</taxon>
        <taxon>Cyclobacteriaceae</taxon>
        <taxon>Negadavirga</taxon>
    </lineage>
</organism>
<protein>
    <submittedName>
        <fullName evidence="1">Uncharacterized protein</fullName>
    </submittedName>
</protein>
<proteinExistence type="predicted"/>
<reference evidence="2" key="1">
    <citation type="journal article" date="2019" name="Int. J. Syst. Evol. Microbiol.">
        <title>The Global Catalogue of Microorganisms (GCM) 10K type strain sequencing project: providing services to taxonomists for standard genome sequencing and annotation.</title>
        <authorList>
            <consortium name="The Broad Institute Genomics Platform"/>
            <consortium name="The Broad Institute Genome Sequencing Center for Infectious Disease"/>
            <person name="Wu L."/>
            <person name="Ma J."/>
        </authorList>
    </citation>
    <scope>NUCLEOTIDE SEQUENCE [LARGE SCALE GENOMIC DNA]</scope>
    <source>
        <strain evidence="2">CGMCC 4.7466</strain>
    </source>
</reference>
<evidence type="ECO:0000313" key="2">
    <source>
        <dbReference type="Proteomes" id="UP001595818"/>
    </source>
</evidence>